<dbReference type="InterPro" id="IPR038084">
    <property type="entry name" value="PduO/GlcC-like_sf"/>
</dbReference>
<dbReference type="InterPro" id="IPR005624">
    <property type="entry name" value="PduO/GlcC-like"/>
</dbReference>
<dbReference type="AlphaFoldDB" id="A0A1I4FFF8"/>
<dbReference type="Pfam" id="PF03928">
    <property type="entry name" value="HbpS-like"/>
    <property type="match status" value="1"/>
</dbReference>
<dbReference type="OrthoDB" id="9815321at2"/>
<gene>
    <name evidence="1" type="ORF">SAMN02745775_12818</name>
</gene>
<reference evidence="1 2" key="1">
    <citation type="submission" date="2016-10" db="EMBL/GenBank/DDBJ databases">
        <authorList>
            <person name="de Groot N.N."/>
        </authorList>
    </citation>
    <scope>NUCLEOTIDE SEQUENCE [LARGE SCALE GENOMIC DNA]</scope>
    <source>
        <strain evidence="1 2">DSM 19981</strain>
    </source>
</reference>
<evidence type="ECO:0000313" key="1">
    <source>
        <dbReference type="EMBL" id="SFL15536.1"/>
    </source>
</evidence>
<accession>A0A1I4FFF8</accession>
<protein>
    <submittedName>
        <fullName evidence="1">Uncharacterized conserved protein GlcG, DUF336 family</fullName>
    </submittedName>
</protein>
<sequence>MALTRTATKLTHEAAIALIRAAADHATAMGQPQCVAVVDEGCNLLSFIRMDGARILSIESARRKAETAASTGRATGGMGPELEIKLAIATEGRMTNLKGGVPIIIDGAVVGGIGVGSGTGDQDREVAEAAIKAVFA</sequence>
<proteinExistence type="predicted"/>
<dbReference type="EMBL" id="FOSQ01000028">
    <property type="protein sequence ID" value="SFL15536.1"/>
    <property type="molecule type" value="Genomic_DNA"/>
</dbReference>
<keyword evidence="2" id="KW-1185">Reference proteome</keyword>
<dbReference type="RefSeq" id="WP_092963523.1">
    <property type="nucleotide sequence ID" value="NZ_FOSQ01000028.1"/>
</dbReference>
<dbReference type="STRING" id="1123062.SAMN02745775_12818"/>
<dbReference type="InterPro" id="IPR052517">
    <property type="entry name" value="GlcG_carb_metab_protein"/>
</dbReference>
<dbReference type="PANTHER" id="PTHR34309:SF1">
    <property type="entry name" value="PROTEIN GLCG"/>
    <property type="match status" value="1"/>
</dbReference>
<organism evidence="1 2">
    <name type="scientific">Falsiroseomonas stagni DSM 19981</name>
    <dbReference type="NCBI Taxonomy" id="1123062"/>
    <lineage>
        <taxon>Bacteria</taxon>
        <taxon>Pseudomonadati</taxon>
        <taxon>Pseudomonadota</taxon>
        <taxon>Alphaproteobacteria</taxon>
        <taxon>Acetobacterales</taxon>
        <taxon>Roseomonadaceae</taxon>
        <taxon>Falsiroseomonas</taxon>
    </lineage>
</organism>
<dbReference type="Gene3D" id="3.30.450.150">
    <property type="entry name" value="Haem-degrading domain"/>
    <property type="match status" value="1"/>
</dbReference>
<dbReference type="Proteomes" id="UP000199473">
    <property type="component" value="Unassembled WGS sequence"/>
</dbReference>
<evidence type="ECO:0000313" key="2">
    <source>
        <dbReference type="Proteomes" id="UP000199473"/>
    </source>
</evidence>
<dbReference type="PANTHER" id="PTHR34309">
    <property type="entry name" value="SLR1406 PROTEIN"/>
    <property type="match status" value="1"/>
</dbReference>
<dbReference type="SUPFAM" id="SSF143744">
    <property type="entry name" value="GlcG-like"/>
    <property type="match status" value="1"/>
</dbReference>
<name>A0A1I4FFF8_9PROT</name>